<dbReference type="Proteomes" id="UP001501295">
    <property type="component" value="Unassembled WGS sequence"/>
</dbReference>
<accession>A0ABP8W7D3</accession>
<evidence type="ECO:0008006" key="3">
    <source>
        <dbReference type="Google" id="ProtNLM"/>
    </source>
</evidence>
<proteinExistence type="predicted"/>
<protein>
    <recommendedName>
        <fullName evidence="3">Acyl carrier protein</fullName>
    </recommendedName>
</protein>
<comment type="caution">
    <text evidence="1">The sequence shown here is derived from an EMBL/GenBank/DDBJ whole genome shotgun (WGS) entry which is preliminary data.</text>
</comment>
<name>A0ABP8W7D3_9MICO</name>
<evidence type="ECO:0000313" key="1">
    <source>
        <dbReference type="EMBL" id="GAA4682456.1"/>
    </source>
</evidence>
<organism evidence="1 2">
    <name type="scientific">Frondihabitans cladoniiphilus</name>
    <dbReference type="NCBI Taxonomy" id="715785"/>
    <lineage>
        <taxon>Bacteria</taxon>
        <taxon>Bacillati</taxon>
        <taxon>Actinomycetota</taxon>
        <taxon>Actinomycetes</taxon>
        <taxon>Micrococcales</taxon>
        <taxon>Microbacteriaceae</taxon>
        <taxon>Frondihabitans</taxon>
    </lineage>
</organism>
<evidence type="ECO:0000313" key="2">
    <source>
        <dbReference type="Proteomes" id="UP001501295"/>
    </source>
</evidence>
<gene>
    <name evidence="1" type="ORF">GCM10025780_29920</name>
</gene>
<keyword evidence="2" id="KW-1185">Reference proteome</keyword>
<dbReference type="EMBL" id="BAABLM010000007">
    <property type="protein sequence ID" value="GAA4682456.1"/>
    <property type="molecule type" value="Genomic_DNA"/>
</dbReference>
<reference evidence="2" key="1">
    <citation type="journal article" date="2019" name="Int. J. Syst. Evol. Microbiol.">
        <title>The Global Catalogue of Microorganisms (GCM) 10K type strain sequencing project: providing services to taxonomists for standard genome sequencing and annotation.</title>
        <authorList>
            <consortium name="The Broad Institute Genomics Platform"/>
            <consortium name="The Broad Institute Genome Sequencing Center for Infectious Disease"/>
            <person name="Wu L."/>
            <person name="Ma J."/>
        </authorList>
    </citation>
    <scope>NUCLEOTIDE SEQUENCE [LARGE SCALE GENOMIC DNA]</scope>
    <source>
        <strain evidence="2">JCM 18956</strain>
    </source>
</reference>
<sequence length="80" mass="8871">MAFDQTVAAVIQSRLDVVKTIDESAALSFMDSANFRLELLSILNRFDARQTTSNETLAAMERLHRRVDDVVLAGTDNEVG</sequence>